<name>A0A9P5NSW9_GYMJU</name>
<evidence type="ECO:0000313" key="2">
    <source>
        <dbReference type="EMBL" id="KAF8907935.1"/>
    </source>
</evidence>
<organism evidence="2 3">
    <name type="scientific">Gymnopilus junonius</name>
    <name type="common">Spectacular rustgill mushroom</name>
    <name type="synonym">Gymnopilus spectabilis subsp. junonius</name>
    <dbReference type="NCBI Taxonomy" id="109634"/>
    <lineage>
        <taxon>Eukaryota</taxon>
        <taxon>Fungi</taxon>
        <taxon>Dikarya</taxon>
        <taxon>Basidiomycota</taxon>
        <taxon>Agaricomycotina</taxon>
        <taxon>Agaricomycetes</taxon>
        <taxon>Agaricomycetidae</taxon>
        <taxon>Agaricales</taxon>
        <taxon>Agaricineae</taxon>
        <taxon>Hymenogastraceae</taxon>
        <taxon>Gymnopilus</taxon>
    </lineage>
</organism>
<feature type="compositionally biased region" description="Low complexity" evidence="1">
    <location>
        <begin position="25"/>
        <end position="36"/>
    </location>
</feature>
<dbReference type="AlphaFoldDB" id="A0A9P5NSW9"/>
<keyword evidence="3" id="KW-1185">Reference proteome</keyword>
<reference evidence="2" key="1">
    <citation type="submission" date="2020-11" db="EMBL/GenBank/DDBJ databases">
        <authorList>
            <consortium name="DOE Joint Genome Institute"/>
            <person name="Ahrendt S."/>
            <person name="Riley R."/>
            <person name="Andreopoulos W."/>
            <person name="LaButti K."/>
            <person name="Pangilinan J."/>
            <person name="Ruiz-duenas F.J."/>
            <person name="Barrasa J.M."/>
            <person name="Sanchez-Garcia M."/>
            <person name="Camarero S."/>
            <person name="Miyauchi S."/>
            <person name="Serrano A."/>
            <person name="Linde D."/>
            <person name="Babiker R."/>
            <person name="Drula E."/>
            <person name="Ayuso-Fernandez I."/>
            <person name="Pacheco R."/>
            <person name="Padilla G."/>
            <person name="Ferreira P."/>
            <person name="Barriuso J."/>
            <person name="Kellner H."/>
            <person name="Castanera R."/>
            <person name="Alfaro M."/>
            <person name="Ramirez L."/>
            <person name="Pisabarro A.G."/>
            <person name="Kuo A."/>
            <person name="Tritt A."/>
            <person name="Lipzen A."/>
            <person name="He G."/>
            <person name="Yan M."/>
            <person name="Ng V."/>
            <person name="Cullen D."/>
            <person name="Martin F."/>
            <person name="Rosso M.-N."/>
            <person name="Henrissat B."/>
            <person name="Hibbett D."/>
            <person name="Martinez A.T."/>
            <person name="Grigoriev I.V."/>
        </authorList>
    </citation>
    <scope>NUCLEOTIDE SEQUENCE</scope>
    <source>
        <strain evidence="2">AH 44721</strain>
    </source>
</reference>
<dbReference type="EMBL" id="JADNYJ010000013">
    <property type="protein sequence ID" value="KAF8907935.1"/>
    <property type="molecule type" value="Genomic_DNA"/>
</dbReference>
<dbReference type="Proteomes" id="UP000724874">
    <property type="component" value="Unassembled WGS sequence"/>
</dbReference>
<protein>
    <submittedName>
        <fullName evidence="2">Uncharacterized protein</fullName>
    </submittedName>
</protein>
<comment type="caution">
    <text evidence="2">The sequence shown here is derived from an EMBL/GenBank/DDBJ whole genome shotgun (WGS) entry which is preliminary data.</text>
</comment>
<evidence type="ECO:0000313" key="3">
    <source>
        <dbReference type="Proteomes" id="UP000724874"/>
    </source>
</evidence>
<sequence length="175" mass="19536">MSPIQEDLSDISVDVRQRALGNIEPSLSSQPSRQLPVRNLSGGRPLPLPANAPGPSTARLSPERLYSQSSLPQDHLAIVVRVCIHRIRVQGLLTNPDRYLLLPVLLSMDSRIHILVAINVQVQTILPLPITHPLLMNYFDMHLMKEVCQWMTLIASIGIHLSLPFLLEGVERQIP</sequence>
<accession>A0A9P5NSW9</accession>
<feature type="region of interest" description="Disordered" evidence="1">
    <location>
        <begin position="22"/>
        <end position="63"/>
    </location>
</feature>
<evidence type="ECO:0000256" key="1">
    <source>
        <dbReference type="SAM" id="MobiDB-lite"/>
    </source>
</evidence>
<gene>
    <name evidence="2" type="ORF">CPB84DRAFT_246482</name>
</gene>
<proteinExistence type="predicted"/>